<evidence type="ECO:0000256" key="8">
    <source>
        <dbReference type="ARBA" id="ARBA00051711"/>
    </source>
</evidence>
<comment type="pathway">
    <text evidence="2">Aromatic compound metabolism; melatonin biosynthesis; melatonin from serotonin: step 1/2.</text>
</comment>
<organism evidence="14 15">
    <name type="scientific">Mesorhabditis belari</name>
    <dbReference type="NCBI Taxonomy" id="2138241"/>
    <lineage>
        <taxon>Eukaryota</taxon>
        <taxon>Metazoa</taxon>
        <taxon>Ecdysozoa</taxon>
        <taxon>Nematoda</taxon>
        <taxon>Chromadorea</taxon>
        <taxon>Rhabditida</taxon>
        <taxon>Rhabditina</taxon>
        <taxon>Rhabditomorpha</taxon>
        <taxon>Rhabditoidea</taxon>
        <taxon>Rhabditidae</taxon>
        <taxon>Mesorhabditinae</taxon>
        <taxon>Mesorhabditis</taxon>
    </lineage>
</organism>
<comment type="catalytic activity">
    <reaction evidence="7">
        <text>serotonin + (5Z,8Z,11Z,14Z)-eicosatetraenoyl-CoA = N-[(5Z,8Z,11Z,14Z)-eicosatetraenoyl]-serotonin + CoA + H(+)</text>
        <dbReference type="Rhea" id="RHEA:51396"/>
        <dbReference type="ChEBI" id="CHEBI:15378"/>
        <dbReference type="ChEBI" id="CHEBI:57287"/>
        <dbReference type="ChEBI" id="CHEBI:57368"/>
        <dbReference type="ChEBI" id="CHEBI:132255"/>
        <dbReference type="ChEBI" id="CHEBI:350546"/>
    </reaction>
    <physiologicalReaction direction="left-to-right" evidence="7">
        <dbReference type="Rhea" id="RHEA:51397"/>
    </physiologicalReaction>
</comment>
<dbReference type="WBParaSite" id="MBELARI_LOCUS2245">
    <property type="protein sequence ID" value="MBELARI_LOCUS2245"/>
    <property type="gene ID" value="MBELARI_LOCUS2245"/>
</dbReference>
<comment type="catalytic activity">
    <reaction evidence="8">
        <text>dopamine + acetyl-CoA = N-acetyldopamine + CoA + H(+)</text>
        <dbReference type="Rhea" id="RHEA:51388"/>
        <dbReference type="ChEBI" id="CHEBI:15378"/>
        <dbReference type="ChEBI" id="CHEBI:57287"/>
        <dbReference type="ChEBI" id="CHEBI:57288"/>
        <dbReference type="ChEBI" id="CHEBI:59905"/>
        <dbReference type="ChEBI" id="CHEBI:125678"/>
    </reaction>
    <physiologicalReaction direction="left-to-right" evidence="8">
        <dbReference type="Rhea" id="RHEA:51389"/>
    </physiologicalReaction>
</comment>
<evidence type="ECO:0000259" key="13">
    <source>
        <dbReference type="PROSITE" id="PS51186"/>
    </source>
</evidence>
<evidence type="ECO:0000256" key="4">
    <source>
        <dbReference type="ARBA" id="ARBA00039114"/>
    </source>
</evidence>
<dbReference type="InterPro" id="IPR016181">
    <property type="entry name" value="Acyl_CoA_acyltransferase"/>
</dbReference>
<dbReference type="GO" id="GO:0004059">
    <property type="term" value="F:aralkylamine N-acetyltransferase activity"/>
    <property type="evidence" value="ECO:0007669"/>
    <property type="project" value="UniProtKB-EC"/>
</dbReference>
<evidence type="ECO:0000313" key="14">
    <source>
        <dbReference type="Proteomes" id="UP000887575"/>
    </source>
</evidence>
<comment type="catalytic activity">
    <reaction evidence="12">
        <text>serotonin + acetyl-CoA = N-acetylserotonin + CoA + H(+)</text>
        <dbReference type="Rhea" id="RHEA:25217"/>
        <dbReference type="ChEBI" id="CHEBI:15378"/>
        <dbReference type="ChEBI" id="CHEBI:17697"/>
        <dbReference type="ChEBI" id="CHEBI:57287"/>
        <dbReference type="ChEBI" id="CHEBI:57288"/>
        <dbReference type="ChEBI" id="CHEBI:350546"/>
        <dbReference type="EC" id="2.3.1.87"/>
    </reaction>
    <physiologicalReaction direction="left-to-right" evidence="12">
        <dbReference type="Rhea" id="RHEA:25218"/>
    </physiologicalReaction>
</comment>
<accession>A0AAF3F8H9</accession>
<evidence type="ECO:0000256" key="12">
    <source>
        <dbReference type="ARBA" id="ARBA00052491"/>
    </source>
</evidence>
<evidence type="ECO:0000256" key="3">
    <source>
        <dbReference type="ARBA" id="ARBA00038182"/>
    </source>
</evidence>
<evidence type="ECO:0000256" key="7">
    <source>
        <dbReference type="ARBA" id="ARBA00051284"/>
    </source>
</evidence>
<evidence type="ECO:0000256" key="1">
    <source>
        <dbReference type="ARBA" id="ARBA00022679"/>
    </source>
</evidence>
<protein>
    <recommendedName>
        <fullName evidence="4">aralkylamine N-acetyltransferase</fullName>
        <ecNumber evidence="4">2.3.1.87</ecNumber>
    </recommendedName>
</protein>
<feature type="domain" description="N-acetyltransferase" evidence="13">
    <location>
        <begin position="63"/>
        <end position="201"/>
    </location>
</feature>
<evidence type="ECO:0000256" key="10">
    <source>
        <dbReference type="ARBA" id="ARBA00052178"/>
    </source>
</evidence>
<comment type="catalytic activity">
    <reaction evidence="5">
        <text>dopamine + (9Z)-octadecenoyl-CoA = N-(9Z-octadecanoyl)-dopamine + CoA + H(+)</text>
        <dbReference type="Rhea" id="RHEA:51380"/>
        <dbReference type="ChEBI" id="CHEBI:15378"/>
        <dbReference type="ChEBI" id="CHEBI:31883"/>
        <dbReference type="ChEBI" id="CHEBI:57287"/>
        <dbReference type="ChEBI" id="CHEBI:57387"/>
        <dbReference type="ChEBI" id="CHEBI:59905"/>
    </reaction>
    <physiologicalReaction direction="left-to-right" evidence="5">
        <dbReference type="Rhea" id="RHEA:51381"/>
    </physiologicalReaction>
</comment>
<dbReference type="Pfam" id="PF00583">
    <property type="entry name" value="Acetyltransf_1"/>
    <property type="match status" value="1"/>
</dbReference>
<dbReference type="SUPFAM" id="SSF55729">
    <property type="entry name" value="Acyl-CoA N-acyltransferases (Nat)"/>
    <property type="match status" value="1"/>
</dbReference>
<comment type="catalytic activity">
    <reaction evidence="11">
        <text>dopamine + hexadecanoyl-CoA = N-hexadecanoyl-dopamine + CoA + H(+)</text>
        <dbReference type="Rhea" id="RHEA:51376"/>
        <dbReference type="ChEBI" id="CHEBI:15378"/>
        <dbReference type="ChEBI" id="CHEBI:57287"/>
        <dbReference type="ChEBI" id="CHEBI:57379"/>
        <dbReference type="ChEBI" id="CHEBI:59905"/>
        <dbReference type="ChEBI" id="CHEBI:134058"/>
    </reaction>
    <physiologicalReaction direction="left-to-right" evidence="11">
        <dbReference type="Rhea" id="RHEA:51377"/>
    </physiologicalReaction>
</comment>
<dbReference type="PROSITE" id="PS51186">
    <property type="entry name" value="GNAT"/>
    <property type="match status" value="1"/>
</dbReference>
<dbReference type="PANTHER" id="PTHR20905:SF30">
    <property type="entry name" value="N-ACETYLTRANSFERASE DOMAIN-CONTAINING PROTEIN"/>
    <property type="match status" value="1"/>
</dbReference>
<dbReference type="FunFam" id="3.40.630.30:FF:000046">
    <property type="entry name" value="Dopamine N-acetyltransferase"/>
    <property type="match status" value="1"/>
</dbReference>
<evidence type="ECO:0000256" key="6">
    <source>
        <dbReference type="ARBA" id="ARBA00050849"/>
    </source>
</evidence>
<comment type="catalytic activity">
    <reaction evidence="9">
        <text>serotonin + (9Z)-octadecenoyl-CoA = N-(9Z-octadecenoyl)-serotonin + CoA + H(+)</text>
        <dbReference type="Rhea" id="RHEA:51392"/>
        <dbReference type="ChEBI" id="CHEBI:15378"/>
        <dbReference type="ChEBI" id="CHEBI:57287"/>
        <dbReference type="ChEBI" id="CHEBI:57387"/>
        <dbReference type="ChEBI" id="CHEBI:134064"/>
        <dbReference type="ChEBI" id="CHEBI:350546"/>
    </reaction>
    <physiologicalReaction direction="left-to-right" evidence="9">
        <dbReference type="Rhea" id="RHEA:51393"/>
    </physiologicalReaction>
</comment>
<evidence type="ECO:0000256" key="11">
    <source>
        <dbReference type="ARBA" id="ARBA00052335"/>
    </source>
</evidence>
<evidence type="ECO:0000313" key="15">
    <source>
        <dbReference type="WBParaSite" id="MBELARI_LOCUS2245"/>
    </source>
</evidence>
<evidence type="ECO:0000256" key="5">
    <source>
        <dbReference type="ARBA" id="ARBA00050189"/>
    </source>
</evidence>
<dbReference type="Gene3D" id="3.40.630.30">
    <property type="match status" value="1"/>
</dbReference>
<comment type="similarity">
    <text evidence="3">Belongs to the acetyltransferase family. AANAT subfamily.</text>
</comment>
<evidence type="ECO:0000256" key="9">
    <source>
        <dbReference type="ARBA" id="ARBA00051823"/>
    </source>
</evidence>
<dbReference type="Proteomes" id="UP000887575">
    <property type="component" value="Unassembled WGS sequence"/>
</dbReference>
<dbReference type="InterPro" id="IPR000182">
    <property type="entry name" value="GNAT_dom"/>
</dbReference>
<dbReference type="AlphaFoldDB" id="A0AAF3F8H9"/>
<comment type="catalytic activity">
    <reaction evidence="10">
        <text>serotonin + hexadecanoyl-CoA = N-hexadecanoyl-serotonin + CoA + H(+)</text>
        <dbReference type="Rhea" id="RHEA:51384"/>
        <dbReference type="ChEBI" id="CHEBI:15378"/>
        <dbReference type="ChEBI" id="CHEBI:57287"/>
        <dbReference type="ChEBI" id="CHEBI:57379"/>
        <dbReference type="ChEBI" id="CHEBI:134059"/>
        <dbReference type="ChEBI" id="CHEBI:350546"/>
    </reaction>
    <physiologicalReaction direction="left-to-right" evidence="10">
        <dbReference type="Rhea" id="RHEA:51385"/>
    </physiologicalReaction>
</comment>
<keyword evidence="1" id="KW-0808">Transferase</keyword>
<dbReference type="PANTHER" id="PTHR20905">
    <property type="entry name" value="N-ACETYLTRANSFERASE-RELATED"/>
    <property type="match status" value="1"/>
</dbReference>
<comment type="catalytic activity">
    <reaction evidence="6">
        <text>serotonin + octadecanoyl-CoA = N-octadecanoyl-serotonin + CoA + H(+)</text>
        <dbReference type="Rhea" id="RHEA:51400"/>
        <dbReference type="ChEBI" id="CHEBI:15378"/>
        <dbReference type="ChEBI" id="CHEBI:57287"/>
        <dbReference type="ChEBI" id="CHEBI:57394"/>
        <dbReference type="ChEBI" id="CHEBI:134065"/>
        <dbReference type="ChEBI" id="CHEBI:350546"/>
    </reaction>
    <physiologicalReaction direction="left-to-right" evidence="6">
        <dbReference type="Rhea" id="RHEA:51401"/>
    </physiologicalReaction>
</comment>
<evidence type="ECO:0000256" key="2">
    <source>
        <dbReference type="ARBA" id="ARBA00037926"/>
    </source>
</evidence>
<proteinExistence type="inferred from homology"/>
<name>A0AAF3F8H9_9BILA</name>
<sequence>MEPNFPFEIAEATSSHEAEIIDFLLSDFLGREPLNEALDLRPMQCKEFFQYLIHKGVTSKQSLVIRDANGKLIATQIASILERQANDQENNNSQDQIKLEGEIRKIAGLLEKLDEQIWTTVPLEVTRLFYIMIISVSSHFERRGIANRLMANAVQQAQNTRCHGILAEATAYNSQKLFEKCGFTVLYEVKHSDYLDETGKRIIHCRDQTDSAQLVFKKV</sequence>
<reference evidence="15" key="1">
    <citation type="submission" date="2024-02" db="UniProtKB">
        <authorList>
            <consortium name="WormBaseParasite"/>
        </authorList>
    </citation>
    <scope>IDENTIFICATION</scope>
</reference>
<dbReference type="EC" id="2.3.1.87" evidence="4"/>
<keyword evidence="14" id="KW-1185">Reference proteome</keyword>